<keyword evidence="4" id="KW-1185">Reference proteome</keyword>
<feature type="compositionally biased region" description="Polar residues" evidence="1">
    <location>
        <begin position="233"/>
        <end position="244"/>
    </location>
</feature>
<feature type="domain" description="Zn(2)-C6 fungal-type" evidence="2">
    <location>
        <begin position="27"/>
        <end position="57"/>
    </location>
</feature>
<dbReference type="GO" id="GO:0000981">
    <property type="term" value="F:DNA-binding transcription factor activity, RNA polymerase II-specific"/>
    <property type="evidence" value="ECO:0007669"/>
    <property type="project" value="InterPro"/>
</dbReference>
<dbReference type="InterPro" id="IPR036864">
    <property type="entry name" value="Zn2-C6_fun-type_DNA-bd_sf"/>
</dbReference>
<sequence length="589" mass="62924">MSHPHGLYPEQQGRGPIPDNRGRKSIKCLNCQARRAKCSSDRPACIQCLNRGEVCYYNGEAAVETDQLRNLRSRVAVLSDKDKAKYQKRKAKVATEESEEDGPSIRKVRSTPTLGHERSHSLVPPVPPLPYFTRSMSKSPIPVMEPMTPVMMPSVFETPHNGRSPSDFLHPTEAYGSVPPTPSNFGVSTTSAIQAPVPRRASTAPQAFSFVNYTEEDADELMEAVAPSGGRGSSSPQKNTPQTSRQRKPPTLVSSDDEFEPAPTPKPRARQQSIPARKSSLKTVKSMGNLPRPPSALLLPIATDLVPRAMSPAQTPVSAMVASTTAAPFVEHASRTVRRYASANFSPSLSTVPDVPDQLIDPQLRIGPMPDFHPTAQPYKWGDVPHSAAPGYFSAAPPPVASQAYTFTRPGSPSLYVRIPQPSTDVSTTIRPGAAGGNSPHGGFPPLPPLPTATLWAGALPSPNPSLPSPVTQTVRLSDAVKLDVANDPYLLVTTPVRSPSPAFSSGSRQSNRKASDPLLDELLNWHPSPPPTAASAINSAPPTPYLSVPGMSGYFMWVPEPGQPTGVLPLPGAVSESGVPQDGLVVQE</sequence>
<organism evidence="3 4">
    <name type="scientific">Vanrija pseudolonga</name>
    <dbReference type="NCBI Taxonomy" id="143232"/>
    <lineage>
        <taxon>Eukaryota</taxon>
        <taxon>Fungi</taxon>
        <taxon>Dikarya</taxon>
        <taxon>Basidiomycota</taxon>
        <taxon>Agaricomycotina</taxon>
        <taxon>Tremellomycetes</taxon>
        <taxon>Trichosporonales</taxon>
        <taxon>Trichosporonaceae</taxon>
        <taxon>Vanrija</taxon>
    </lineage>
</organism>
<gene>
    <name evidence="3" type="ORF">LOC62_02G002562</name>
</gene>
<dbReference type="RefSeq" id="XP_062625057.1">
    <property type="nucleotide sequence ID" value="XM_062769073.1"/>
</dbReference>
<evidence type="ECO:0000313" key="3">
    <source>
        <dbReference type="EMBL" id="WOO79025.1"/>
    </source>
</evidence>
<dbReference type="CDD" id="cd00067">
    <property type="entry name" value="GAL4"/>
    <property type="match status" value="1"/>
</dbReference>
<dbReference type="Gene3D" id="4.10.240.10">
    <property type="entry name" value="Zn(2)-C6 fungal-type DNA-binding domain"/>
    <property type="match status" value="1"/>
</dbReference>
<feature type="region of interest" description="Disordered" evidence="1">
    <location>
        <begin position="1"/>
        <end position="24"/>
    </location>
</feature>
<feature type="region of interest" description="Disordered" evidence="1">
    <location>
        <begin position="494"/>
        <end position="515"/>
    </location>
</feature>
<dbReference type="GeneID" id="87805809"/>
<dbReference type="Proteomes" id="UP000827549">
    <property type="component" value="Chromosome 2"/>
</dbReference>
<feature type="region of interest" description="Disordered" evidence="1">
    <location>
        <begin position="225"/>
        <end position="289"/>
    </location>
</feature>
<dbReference type="AlphaFoldDB" id="A0AAF0Y2J4"/>
<evidence type="ECO:0000256" key="1">
    <source>
        <dbReference type="SAM" id="MobiDB-lite"/>
    </source>
</evidence>
<accession>A0AAF0Y2J4</accession>
<name>A0AAF0Y2J4_9TREE</name>
<reference evidence="3" key="1">
    <citation type="submission" date="2023-10" db="EMBL/GenBank/DDBJ databases">
        <authorList>
            <person name="Noh H."/>
        </authorList>
    </citation>
    <scope>NUCLEOTIDE SEQUENCE</scope>
    <source>
        <strain evidence="3">DUCC4014</strain>
    </source>
</reference>
<dbReference type="SUPFAM" id="SSF57701">
    <property type="entry name" value="Zn2/Cys6 DNA-binding domain"/>
    <property type="match status" value="1"/>
</dbReference>
<feature type="compositionally biased region" description="Polar residues" evidence="1">
    <location>
        <begin position="496"/>
        <end position="510"/>
    </location>
</feature>
<proteinExistence type="predicted"/>
<dbReference type="EMBL" id="CP086715">
    <property type="protein sequence ID" value="WOO79025.1"/>
    <property type="molecule type" value="Genomic_DNA"/>
</dbReference>
<feature type="region of interest" description="Disordered" evidence="1">
    <location>
        <begin position="88"/>
        <end position="122"/>
    </location>
</feature>
<protein>
    <recommendedName>
        <fullName evidence="2">Zn(2)-C6 fungal-type domain-containing protein</fullName>
    </recommendedName>
</protein>
<evidence type="ECO:0000259" key="2">
    <source>
        <dbReference type="PROSITE" id="PS50048"/>
    </source>
</evidence>
<dbReference type="PROSITE" id="PS50048">
    <property type="entry name" value="ZN2_CY6_FUNGAL_2"/>
    <property type="match status" value="1"/>
</dbReference>
<dbReference type="GO" id="GO:0008270">
    <property type="term" value="F:zinc ion binding"/>
    <property type="evidence" value="ECO:0007669"/>
    <property type="project" value="InterPro"/>
</dbReference>
<dbReference type="InterPro" id="IPR001138">
    <property type="entry name" value="Zn2Cys6_DnaBD"/>
</dbReference>
<evidence type="ECO:0000313" key="4">
    <source>
        <dbReference type="Proteomes" id="UP000827549"/>
    </source>
</evidence>